<feature type="region of interest" description="Disordered" evidence="1">
    <location>
        <begin position="361"/>
        <end position="385"/>
    </location>
</feature>
<dbReference type="Proteomes" id="UP001221142">
    <property type="component" value="Unassembled WGS sequence"/>
</dbReference>
<keyword evidence="2" id="KW-0812">Transmembrane</keyword>
<keyword evidence="2" id="KW-0472">Membrane</keyword>
<evidence type="ECO:0000256" key="2">
    <source>
        <dbReference type="SAM" id="Phobius"/>
    </source>
</evidence>
<keyword evidence="2" id="KW-1133">Transmembrane helix</keyword>
<protein>
    <submittedName>
        <fullName evidence="3">Uncharacterized protein</fullName>
    </submittedName>
</protein>
<proteinExistence type="predicted"/>
<evidence type="ECO:0000313" key="3">
    <source>
        <dbReference type="EMBL" id="KAJ7641816.1"/>
    </source>
</evidence>
<feature type="transmembrane region" description="Helical" evidence="2">
    <location>
        <begin position="136"/>
        <end position="161"/>
    </location>
</feature>
<gene>
    <name evidence="3" type="ORF">FB45DRAFT_862904</name>
</gene>
<name>A0AAD7C8M4_9AGAR</name>
<feature type="transmembrane region" description="Helical" evidence="2">
    <location>
        <begin position="222"/>
        <end position="246"/>
    </location>
</feature>
<sequence>MPPTYPGEINYDQATFLGFALEAIFYGINLVLVSIALVVLWGRKSSGHGNTVLILVTCWMFSLCTTHFGLNFNNVYNGTMVHIKEHISEETHLLAGADMIFSITDWCSQLILKVAGSPLRLFIQIYRCYLVWGRNIWVVVLPILISLATVSCGVALIGLVLTISPTAAQAPAAIVPIGKAGFSLSLILNCIVSGLIVYRIWYISRENRVHGILKTDTTIQRAIGIIVESGLLFLAIQLVFLVLFSIKHPAQDLAEPIATQIYGISPTLIIVRVGLGAAFDPSSVPATNTSLRFSSSGSAGGGGKRPRTPSKLFFRSFGTGGITSGMTGTTTTTQASDFTRTTDRTRTAGPGEYELEMHLNEEGEDLEEAAPSIPKAASSLSLSRV</sequence>
<accession>A0AAD7C8M4</accession>
<feature type="transmembrane region" description="Helical" evidence="2">
    <location>
        <begin position="16"/>
        <end position="40"/>
    </location>
</feature>
<evidence type="ECO:0000256" key="1">
    <source>
        <dbReference type="SAM" id="MobiDB-lite"/>
    </source>
</evidence>
<comment type="caution">
    <text evidence="3">The sequence shown here is derived from an EMBL/GenBank/DDBJ whole genome shotgun (WGS) entry which is preliminary data.</text>
</comment>
<feature type="transmembrane region" description="Helical" evidence="2">
    <location>
        <begin position="52"/>
        <end position="72"/>
    </location>
</feature>
<feature type="transmembrane region" description="Helical" evidence="2">
    <location>
        <begin position="181"/>
        <end position="201"/>
    </location>
</feature>
<evidence type="ECO:0000313" key="4">
    <source>
        <dbReference type="Proteomes" id="UP001221142"/>
    </source>
</evidence>
<reference evidence="3" key="1">
    <citation type="submission" date="2023-03" db="EMBL/GenBank/DDBJ databases">
        <title>Massive genome expansion in bonnet fungi (Mycena s.s.) driven by repeated elements and novel gene families across ecological guilds.</title>
        <authorList>
            <consortium name="Lawrence Berkeley National Laboratory"/>
            <person name="Harder C.B."/>
            <person name="Miyauchi S."/>
            <person name="Viragh M."/>
            <person name="Kuo A."/>
            <person name="Thoen E."/>
            <person name="Andreopoulos B."/>
            <person name="Lu D."/>
            <person name="Skrede I."/>
            <person name="Drula E."/>
            <person name="Henrissat B."/>
            <person name="Morin E."/>
            <person name="Kohler A."/>
            <person name="Barry K."/>
            <person name="LaButti K."/>
            <person name="Morin E."/>
            <person name="Salamov A."/>
            <person name="Lipzen A."/>
            <person name="Mereny Z."/>
            <person name="Hegedus B."/>
            <person name="Baldrian P."/>
            <person name="Stursova M."/>
            <person name="Weitz H."/>
            <person name="Taylor A."/>
            <person name="Grigoriev I.V."/>
            <person name="Nagy L.G."/>
            <person name="Martin F."/>
            <person name="Kauserud H."/>
        </authorList>
    </citation>
    <scope>NUCLEOTIDE SEQUENCE</scope>
    <source>
        <strain evidence="3">9284</strain>
    </source>
</reference>
<dbReference type="AlphaFoldDB" id="A0AAD7C8M4"/>
<feature type="transmembrane region" description="Helical" evidence="2">
    <location>
        <begin position="92"/>
        <end position="115"/>
    </location>
</feature>
<dbReference type="EMBL" id="JARKIF010000004">
    <property type="protein sequence ID" value="KAJ7641816.1"/>
    <property type="molecule type" value="Genomic_DNA"/>
</dbReference>
<keyword evidence="4" id="KW-1185">Reference proteome</keyword>
<organism evidence="3 4">
    <name type="scientific">Roridomyces roridus</name>
    <dbReference type="NCBI Taxonomy" id="1738132"/>
    <lineage>
        <taxon>Eukaryota</taxon>
        <taxon>Fungi</taxon>
        <taxon>Dikarya</taxon>
        <taxon>Basidiomycota</taxon>
        <taxon>Agaricomycotina</taxon>
        <taxon>Agaricomycetes</taxon>
        <taxon>Agaricomycetidae</taxon>
        <taxon>Agaricales</taxon>
        <taxon>Marasmiineae</taxon>
        <taxon>Mycenaceae</taxon>
        <taxon>Roridomyces</taxon>
    </lineage>
</organism>
<feature type="region of interest" description="Disordered" evidence="1">
    <location>
        <begin position="290"/>
        <end position="310"/>
    </location>
</feature>